<dbReference type="PANTHER" id="PTHR43065:SF42">
    <property type="entry name" value="TWO-COMPONENT SENSOR PPRA"/>
    <property type="match status" value="1"/>
</dbReference>
<dbReference type="PROSITE" id="PS50109">
    <property type="entry name" value="HIS_KIN"/>
    <property type="match status" value="1"/>
</dbReference>
<comment type="caution">
    <text evidence="8">The sequence shown here is derived from an EMBL/GenBank/DDBJ whole genome shotgun (WGS) entry which is preliminary data.</text>
</comment>
<dbReference type="Pfam" id="PF08448">
    <property type="entry name" value="PAS_4"/>
    <property type="match status" value="1"/>
</dbReference>
<dbReference type="Pfam" id="PF00512">
    <property type="entry name" value="HisKA"/>
    <property type="match status" value="1"/>
</dbReference>
<evidence type="ECO:0000256" key="1">
    <source>
        <dbReference type="ARBA" id="ARBA00000085"/>
    </source>
</evidence>
<dbReference type="SUPFAM" id="SSF55874">
    <property type="entry name" value="ATPase domain of HSP90 chaperone/DNA topoisomerase II/histidine kinase"/>
    <property type="match status" value="1"/>
</dbReference>
<feature type="modified residue" description="4-aspartylphosphate" evidence="4">
    <location>
        <position position="775"/>
    </location>
</feature>
<dbReference type="SUPFAM" id="SSF55785">
    <property type="entry name" value="PYP-like sensor domain (PAS domain)"/>
    <property type="match status" value="3"/>
</dbReference>
<evidence type="ECO:0000256" key="4">
    <source>
        <dbReference type="PROSITE-ProRule" id="PRU00169"/>
    </source>
</evidence>
<evidence type="ECO:0000256" key="5">
    <source>
        <dbReference type="SAM" id="Phobius"/>
    </source>
</evidence>
<evidence type="ECO:0000256" key="2">
    <source>
        <dbReference type="ARBA" id="ARBA00012438"/>
    </source>
</evidence>
<dbReference type="Gene3D" id="3.40.50.2300">
    <property type="match status" value="1"/>
</dbReference>
<dbReference type="InterPro" id="IPR036890">
    <property type="entry name" value="HATPase_C_sf"/>
</dbReference>
<evidence type="ECO:0000313" key="9">
    <source>
        <dbReference type="Proteomes" id="UP000248795"/>
    </source>
</evidence>
<dbReference type="Gene3D" id="1.10.287.130">
    <property type="match status" value="1"/>
</dbReference>
<dbReference type="SMART" id="SM00387">
    <property type="entry name" value="HATPase_c"/>
    <property type="match status" value="1"/>
</dbReference>
<feature type="domain" description="Histidine kinase" evidence="6">
    <location>
        <begin position="475"/>
        <end position="698"/>
    </location>
</feature>
<dbReference type="SUPFAM" id="SSF52172">
    <property type="entry name" value="CheY-like"/>
    <property type="match status" value="1"/>
</dbReference>
<dbReference type="Proteomes" id="UP000248795">
    <property type="component" value="Unassembled WGS sequence"/>
</dbReference>
<evidence type="ECO:0000259" key="7">
    <source>
        <dbReference type="PROSITE" id="PS50110"/>
    </source>
</evidence>
<dbReference type="InterPro" id="IPR004358">
    <property type="entry name" value="Sig_transdc_His_kin-like_C"/>
</dbReference>
<proteinExistence type="predicted"/>
<gene>
    <name evidence="8" type="ORF">DK847_14735</name>
</gene>
<keyword evidence="5" id="KW-0812">Transmembrane</keyword>
<name>A0A2W2BIA2_9HYPH</name>
<feature type="domain" description="Response regulatory" evidence="7">
    <location>
        <begin position="724"/>
        <end position="840"/>
    </location>
</feature>
<keyword evidence="5" id="KW-1133">Transmembrane helix</keyword>
<dbReference type="EMBL" id="QKVK01000007">
    <property type="protein sequence ID" value="PZF75909.1"/>
    <property type="molecule type" value="Genomic_DNA"/>
</dbReference>
<comment type="catalytic activity">
    <reaction evidence="1">
        <text>ATP + protein L-histidine = ADP + protein N-phospho-L-histidine.</text>
        <dbReference type="EC" id="2.7.13.3"/>
    </reaction>
</comment>
<dbReference type="Gene3D" id="3.30.450.20">
    <property type="entry name" value="PAS domain"/>
    <property type="match status" value="2"/>
</dbReference>
<protein>
    <recommendedName>
        <fullName evidence="2">histidine kinase</fullName>
        <ecNumber evidence="2">2.7.13.3</ecNumber>
    </recommendedName>
</protein>
<dbReference type="PRINTS" id="PR00344">
    <property type="entry name" value="BCTRLSENSOR"/>
</dbReference>
<keyword evidence="9" id="KW-1185">Reference proteome</keyword>
<dbReference type="FunFam" id="1.10.287.130:FF:000037">
    <property type="entry name" value="Hybrid sensor histidine kinase/response regulator"/>
    <property type="match status" value="1"/>
</dbReference>
<dbReference type="AlphaFoldDB" id="A0A2W2BIA2"/>
<accession>A0A2W2BIA2</accession>
<organism evidence="8 9">
    <name type="scientific">Aestuariivirga litoralis</name>
    <dbReference type="NCBI Taxonomy" id="2650924"/>
    <lineage>
        <taxon>Bacteria</taxon>
        <taxon>Pseudomonadati</taxon>
        <taxon>Pseudomonadota</taxon>
        <taxon>Alphaproteobacteria</taxon>
        <taxon>Hyphomicrobiales</taxon>
        <taxon>Aestuariivirgaceae</taxon>
        <taxon>Aestuariivirga</taxon>
    </lineage>
</organism>
<dbReference type="InterPro" id="IPR011006">
    <property type="entry name" value="CheY-like_superfamily"/>
</dbReference>
<dbReference type="Pfam" id="PF00072">
    <property type="entry name" value="Response_reg"/>
    <property type="match status" value="1"/>
</dbReference>
<dbReference type="SMART" id="SM00388">
    <property type="entry name" value="HisKA"/>
    <property type="match status" value="1"/>
</dbReference>
<dbReference type="SMART" id="SM00448">
    <property type="entry name" value="REC"/>
    <property type="match status" value="1"/>
</dbReference>
<dbReference type="GO" id="GO:0000155">
    <property type="term" value="F:phosphorelay sensor kinase activity"/>
    <property type="evidence" value="ECO:0007669"/>
    <property type="project" value="InterPro"/>
</dbReference>
<reference evidence="9" key="1">
    <citation type="submission" date="2018-06" db="EMBL/GenBank/DDBJ databases">
        <title>Aestuariibacter litoralis strain KCTC 52945T.</title>
        <authorList>
            <person name="Li X."/>
            <person name="Salam N."/>
            <person name="Li J.-L."/>
            <person name="Chen Y.-M."/>
            <person name="Yang Z.-W."/>
            <person name="Zhang L.-Y."/>
            <person name="Han M.-X."/>
            <person name="Xiao M."/>
            <person name="Li W.-J."/>
        </authorList>
    </citation>
    <scope>NUCLEOTIDE SEQUENCE [LARGE SCALE GENOMIC DNA]</scope>
    <source>
        <strain evidence="9">KCTC 52945</strain>
    </source>
</reference>
<dbReference type="InterPro" id="IPR005467">
    <property type="entry name" value="His_kinase_dom"/>
</dbReference>
<evidence type="ECO:0000256" key="3">
    <source>
        <dbReference type="ARBA" id="ARBA00022553"/>
    </source>
</evidence>
<dbReference type="Pfam" id="PF02518">
    <property type="entry name" value="HATPase_c"/>
    <property type="match status" value="1"/>
</dbReference>
<dbReference type="RefSeq" id="WP_111199293.1">
    <property type="nucleotide sequence ID" value="NZ_QKVK01000007.1"/>
</dbReference>
<sequence length="842" mass="90283">MTDRKAPVTGGIAAPAAGAGGGGGPRAVLALLLAMAVAASMVAGLAHLPEGHPRWLLWAGAALAGLGLLALLSLVAGFIRLGGERNDRAFLDALTAAIGHPLVVTDAAGRAVYANAAYEALTARAGRLVGMDVLFAPYAEFSAPVYQLAQAVNEGRSDSRELRVAQGAAAPCARPDRPVWVKLTATPVAGGKTPLRLWQLEDISEDRARQEQAFARLQFIITYLDNAPAGFFSTLSDGQVDYINATLAQWLGIDLTEAQNAGMKLPDLLGEQAARLVSGVAPKPGTAVTESFGIDLRNNSTGKLIPVQLIHHVEFDAEGQPSPSRTIVVPRHLAGTSAAGGEISAPRLSRFINNAPIGIAEIDKDGIVRMANGAFIELSPKARRGSELSAAVVASERASLLQALSTALRNEGSLHQIEANVEGTSPRNVLFTFTRLAPEDDTAVVFAVDKTENKSLEVQLAQSQKLMAVGQLASGIAHDFNNVLTPIIGFADLLLAKMRPTDPAFADVMNIKQNANRAANLVRQLLAFSRKQTLQPKVHVLTEALSDLGNLLGRVLGEKVSLKINHDRELGLVMVDIHQFEQVIINLAVNARDAMPNGGALTVRTYNVGVEESRSIMPSLMPPGEYVACEVQDTGSGIPPEIRDKIWEPFFSTKDVGKGTGLGLSTVYGIVKQTGGFIFCDSEVGKGTTFRIYLPRYYPKKAEEAAVEEKPAEAPKRDYTGKERILLVEDEDAVRAFALRALTSRGYTVVEADSGESAIEKIDMDDRGFDLIISDVVMPEMDGPTLLRELRKRGNETKFVFVSGYPGEQFEQDLEGHSGYSFMPKPFSLKQLVEKVKEAMEG</sequence>
<evidence type="ECO:0000259" key="6">
    <source>
        <dbReference type="PROSITE" id="PS50109"/>
    </source>
</evidence>
<dbReference type="PROSITE" id="PS50110">
    <property type="entry name" value="RESPONSE_REGULATORY"/>
    <property type="match status" value="1"/>
</dbReference>
<keyword evidence="8" id="KW-0418">Kinase</keyword>
<dbReference type="InterPro" id="IPR036097">
    <property type="entry name" value="HisK_dim/P_sf"/>
</dbReference>
<keyword evidence="8" id="KW-0808">Transferase</keyword>
<dbReference type="InterPro" id="IPR003661">
    <property type="entry name" value="HisK_dim/P_dom"/>
</dbReference>
<dbReference type="InterPro" id="IPR003594">
    <property type="entry name" value="HATPase_dom"/>
</dbReference>
<feature type="transmembrane region" description="Helical" evidence="5">
    <location>
        <begin position="55"/>
        <end position="79"/>
    </location>
</feature>
<evidence type="ECO:0000313" key="8">
    <source>
        <dbReference type="EMBL" id="PZF75909.1"/>
    </source>
</evidence>
<dbReference type="InterPro" id="IPR035965">
    <property type="entry name" value="PAS-like_dom_sf"/>
</dbReference>
<dbReference type="EC" id="2.7.13.3" evidence="2"/>
<dbReference type="PANTHER" id="PTHR43065">
    <property type="entry name" value="SENSOR HISTIDINE KINASE"/>
    <property type="match status" value="1"/>
</dbReference>
<dbReference type="Gene3D" id="3.30.565.10">
    <property type="entry name" value="Histidine kinase-like ATPase, C-terminal domain"/>
    <property type="match status" value="1"/>
</dbReference>
<keyword evidence="3 4" id="KW-0597">Phosphoprotein</keyword>
<dbReference type="InterPro" id="IPR000014">
    <property type="entry name" value="PAS"/>
</dbReference>
<dbReference type="CDD" id="cd00082">
    <property type="entry name" value="HisKA"/>
    <property type="match status" value="1"/>
</dbReference>
<dbReference type="SMART" id="SM00091">
    <property type="entry name" value="PAS"/>
    <property type="match status" value="3"/>
</dbReference>
<keyword evidence="5" id="KW-0472">Membrane</keyword>
<dbReference type="InterPro" id="IPR013656">
    <property type="entry name" value="PAS_4"/>
</dbReference>
<dbReference type="InterPro" id="IPR001789">
    <property type="entry name" value="Sig_transdc_resp-reg_receiver"/>
</dbReference>
<dbReference type="SUPFAM" id="SSF47384">
    <property type="entry name" value="Homodimeric domain of signal transducing histidine kinase"/>
    <property type="match status" value="1"/>
</dbReference>
<feature type="transmembrane region" description="Helical" evidence="5">
    <location>
        <begin position="28"/>
        <end position="48"/>
    </location>
</feature>